<name>A0A1X7KBR9_9MICO</name>
<accession>A0A1X7KBR9</accession>
<evidence type="ECO:0000256" key="1">
    <source>
        <dbReference type="ARBA" id="ARBA00010982"/>
    </source>
</evidence>
<evidence type="ECO:0000259" key="6">
    <source>
        <dbReference type="Pfam" id="PF02803"/>
    </source>
</evidence>
<dbReference type="InterPro" id="IPR050215">
    <property type="entry name" value="Thiolase-like_sf_Thiolase"/>
</dbReference>
<dbReference type="EMBL" id="FXAY01000003">
    <property type="protein sequence ID" value="SMG38504.1"/>
    <property type="molecule type" value="Genomic_DNA"/>
</dbReference>
<organism evidence="7 8">
    <name type="scientific">Agreia pratensis</name>
    <dbReference type="NCBI Taxonomy" id="150121"/>
    <lineage>
        <taxon>Bacteria</taxon>
        <taxon>Bacillati</taxon>
        <taxon>Actinomycetota</taxon>
        <taxon>Actinomycetes</taxon>
        <taxon>Micrococcales</taxon>
        <taxon>Microbacteriaceae</taxon>
        <taxon>Agreia</taxon>
    </lineage>
</organism>
<dbReference type="CDD" id="cd00751">
    <property type="entry name" value="thiolase"/>
    <property type="match status" value="1"/>
</dbReference>
<comment type="similarity">
    <text evidence="1 4">Belongs to the thiolase-like superfamily. Thiolase family.</text>
</comment>
<dbReference type="PANTHER" id="PTHR43853:SF3">
    <property type="entry name" value="ACETYL-COA C-ACETYLTRANSFERASE YHFS-RELATED"/>
    <property type="match status" value="1"/>
</dbReference>
<proteinExistence type="inferred from homology"/>
<dbReference type="Pfam" id="PF00108">
    <property type="entry name" value="Thiolase_N"/>
    <property type="match status" value="1"/>
</dbReference>
<evidence type="ECO:0000256" key="3">
    <source>
        <dbReference type="ARBA" id="ARBA00023315"/>
    </source>
</evidence>
<dbReference type="STRING" id="150121.SAMN06296010_2404"/>
<dbReference type="RefSeq" id="WP_228515457.1">
    <property type="nucleotide sequence ID" value="NZ_FXAY01000003.1"/>
</dbReference>
<reference evidence="8" key="1">
    <citation type="submission" date="2017-04" db="EMBL/GenBank/DDBJ databases">
        <authorList>
            <person name="Varghese N."/>
            <person name="Submissions S."/>
        </authorList>
    </citation>
    <scope>NUCLEOTIDE SEQUENCE [LARGE SCALE GENOMIC DNA]</scope>
    <source>
        <strain evidence="8">VKM Ac-2510</strain>
    </source>
</reference>
<evidence type="ECO:0000256" key="4">
    <source>
        <dbReference type="RuleBase" id="RU003557"/>
    </source>
</evidence>
<dbReference type="GO" id="GO:0003988">
    <property type="term" value="F:acetyl-CoA C-acyltransferase activity"/>
    <property type="evidence" value="ECO:0007669"/>
    <property type="project" value="TreeGrafter"/>
</dbReference>
<dbReference type="GO" id="GO:0005737">
    <property type="term" value="C:cytoplasm"/>
    <property type="evidence" value="ECO:0007669"/>
    <property type="project" value="UniProtKB-ARBA"/>
</dbReference>
<dbReference type="PANTHER" id="PTHR43853">
    <property type="entry name" value="3-KETOACYL-COA THIOLASE, PEROXISOMAL"/>
    <property type="match status" value="1"/>
</dbReference>
<dbReference type="Gene3D" id="3.40.47.10">
    <property type="match status" value="1"/>
</dbReference>
<gene>
    <name evidence="7" type="ORF">SAMN06296010_2404</name>
</gene>
<dbReference type="Pfam" id="PF02803">
    <property type="entry name" value="Thiolase_C"/>
    <property type="match status" value="1"/>
</dbReference>
<protein>
    <submittedName>
        <fullName evidence="7">Acetyl-CoA C-acetyltransferase</fullName>
    </submittedName>
</protein>
<dbReference type="GO" id="GO:0010124">
    <property type="term" value="P:phenylacetate catabolic process"/>
    <property type="evidence" value="ECO:0007669"/>
    <property type="project" value="TreeGrafter"/>
</dbReference>
<dbReference type="GO" id="GO:0006635">
    <property type="term" value="P:fatty acid beta-oxidation"/>
    <property type="evidence" value="ECO:0007669"/>
    <property type="project" value="TreeGrafter"/>
</dbReference>
<keyword evidence="8" id="KW-1185">Reference proteome</keyword>
<evidence type="ECO:0000259" key="5">
    <source>
        <dbReference type="Pfam" id="PF00108"/>
    </source>
</evidence>
<dbReference type="NCBIfam" id="TIGR01930">
    <property type="entry name" value="AcCoA-C-Actrans"/>
    <property type="match status" value="1"/>
</dbReference>
<feature type="domain" description="Thiolase N-terminal" evidence="5">
    <location>
        <begin position="8"/>
        <end position="249"/>
    </location>
</feature>
<dbReference type="InterPro" id="IPR020616">
    <property type="entry name" value="Thiolase_N"/>
</dbReference>
<sequence>MTDLELPVVVAARRTPITVRGGGLSRLGAEQLAGPVVHQCVVDAEAALGRRTDIGDVVLGNCMGPGGNLGRVAALAAGLDPSVPGMSIDRQCGSGLSAIITAGEAIRAGDDRMRVAGGVESASTAPIRLRAGTPYTRAPFAPSGFPDPEMGPAAEALAQTFGIGRAQQDDFASRSHRRALAAQDRKMFDDEIVSVGGIAHDDGPRENMERLLPRFVPLFSEQSAGTPGTVTAGNSCRICDGAAAVAMVPSSARQGAPGLALVAASTVGCDPALPGIGPVAAVRDALRIANIELARIAAIEIVEAFSAQTLAVLESLGLADHHRIDPRVCADGGALALGHPWGASGAVSVVRLFSRLVRSDAPAGTVGLATAAIGGGMGVAAIFEVVR</sequence>
<keyword evidence="3 4" id="KW-0012">Acyltransferase</keyword>
<dbReference type="InterPro" id="IPR002155">
    <property type="entry name" value="Thiolase"/>
</dbReference>
<dbReference type="Proteomes" id="UP000193244">
    <property type="component" value="Unassembled WGS sequence"/>
</dbReference>
<dbReference type="InterPro" id="IPR020617">
    <property type="entry name" value="Thiolase_C"/>
</dbReference>
<dbReference type="SUPFAM" id="SSF53901">
    <property type="entry name" value="Thiolase-like"/>
    <property type="match status" value="2"/>
</dbReference>
<dbReference type="PIRSF" id="PIRSF000429">
    <property type="entry name" value="Ac-CoA_Ac_transf"/>
    <property type="match status" value="1"/>
</dbReference>
<feature type="domain" description="Thiolase C-terminal" evidence="6">
    <location>
        <begin position="261"/>
        <end position="384"/>
    </location>
</feature>
<evidence type="ECO:0000313" key="7">
    <source>
        <dbReference type="EMBL" id="SMG38504.1"/>
    </source>
</evidence>
<evidence type="ECO:0000256" key="2">
    <source>
        <dbReference type="ARBA" id="ARBA00022679"/>
    </source>
</evidence>
<dbReference type="InterPro" id="IPR016039">
    <property type="entry name" value="Thiolase-like"/>
</dbReference>
<evidence type="ECO:0000313" key="8">
    <source>
        <dbReference type="Proteomes" id="UP000193244"/>
    </source>
</evidence>
<dbReference type="AlphaFoldDB" id="A0A1X7KBR9"/>
<keyword evidence="2 4" id="KW-0808">Transferase</keyword>